<organism evidence="1 2">
    <name type="scientific">Russula earlei</name>
    <dbReference type="NCBI Taxonomy" id="71964"/>
    <lineage>
        <taxon>Eukaryota</taxon>
        <taxon>Fungi</taxon>
        <taxon>Dikarya</taxon>
        <taxon>Basidiomycota</taxon>
        <taxon>Agaricomycotina</taxon>
        <taxon>Agaricomycetes</taxon>
        <taxon>Russulales</taxon>
        <taxon>Russulaceae</taxon>
        <taxon>Russula</taxon>
    </lineage>
</organism>
<comment type="caution">
    <text evidence="1">The sequence shown here is derived from an EMBL/GenBank/DDBJ whole genome shotgun (WGS) entry which is preliminary data.</text>
</comment>
<gene>
    <name evidence="1" type="ORF">F5148DRAFT_1337067</name>
</gene>
<protein>
    <submittedName>
        <fullName evidence="1">Cytochrome P450</fullName>
    </submittedName>
</protein>
<dbReference type="EMBL" id="JAGFNK010000438">
    <property type="protein sequence ID" value="KAI9450375.1"/>
    <property type="molecule type" value="Genomic_DNA"/>
</dbReference>
<evidence type="ECO:0000313" key="2">
    <source>
        <dbReference type="Proteomes" id="UP001207468"/>
    </source>
</evidence>
<accession>A0ACC0TV77</accession>
<dbReference type="Proteomes" id="UP001207468">
    <property type="component" value="Unassembled WGS sequence"/>
</dbReference>
<proteinExistence type="predicted"/>
<keyword evidence="2" id="KW-1185">Reference proteome</keyword>
<evidence type="ECO:0000313" key="1">
    <source>
        <dbReference type="EMBL" id="KAI9450375.1"/>
    </source>
</evidence>
<sequence>MGYLTILAALGEADNPDEVDHYTLNKEQPLHLDVDADPDQIELDSEEFQDEVEDDEDNITLEEEEKVKATKSPLSKLRYITNKIVSSPQRWKKFRQCTGSVYHKRNKENKDRREALAVIRDAINDWVFKTPGLRTLLLDDNEWKTLGEMADILELFTEVTLQMSHSQVPTIPFVLPLYQKMEKHLEAILISWKHSFKIQQAAEQGLAKLRKYSIPAKLHHSYILGTVLHPCLRSHWFAATTDLDDVTAQEEAVRTTKDVFKYIAETYLETPTSIALPVVPRPVVKPVVKMPSFLATTTIPILKRTPHEELADELTRYFNFEAAPIDREEGEGDEPFGSRGFVESTPVVEGDSIDGSPCSFSLKAIQGYSSVFDYEAHMLLQSMYQQTKKGVLPINPANFVGWFVLNNMLTISFTTQTSSTLTEHVLAIATEFMNLTGPLSNIVDFINLLQWIPSPKQSHTRRLHDEIMNVYGTMIMQVKAQMDTGEDIPDCLVKTLILTHEEEKLDCEDMCMLAAVFTLGGIQSVSGLNKSMLKSLMGLAPQFYTKGMILWFLALISSNPEIQAQAHAELDKVIGRDYWLSVEDEQHLPYIHAVINEPVRIHSPFWMVTPHFSTEQFVYNGMYIPKDTALILNRYDIHHNKERFLFNPDRYLGDTLTCAESSKVPNTMDWDHWAFGAGERVA</sequence>
<name>A0ACC0TV77_9AGAM</name>
<reference evidence="1" key="1">
    <citation type="submission" date="2021-03" db="EMBL/GenBank/DDBJ databases">
        <title>Evolutionary priming and transition to the ectomycorrhizal habit in an iconic lineage of mushroom-forming fungi: is preadaptation a requirement?</title>
        <authorList>
            <consortium name="DOE Joint Genome Institute"/>
            <person name="Looney B.P."/>
            <person name="Miyauchi S."/>
            <person name="Morin E."/>
            <person name="Drula E."/>
            <person name="Courty P.E."/>
            <person name="Chicoki N."/>
            <person name="Fauchery L."/>
            <person name="Kohler A."/>
            <person name="Kuo A."/>
            <person name="LaButti K."/>
            <person name="Pangilinan J."/>
            <person name="Lipzen A."/>
            <person name="Riley R."/>
            <person name="Andreopoulos W."/>
            <person name="He G."/>
            <person name="Johnson J."/>
            <person name="Barry K.W."/>
            <person name="Grigoriev I.V."/>
            <person name="Nagy L."/>
            <person name="Hibbett D."/>
            <person name="Henrissat B."/>
            <person name="Matheny P.B."/>
            <person name="Labbe J."/>
            <person name="Martin A.F."/>
        </authorList>
    </citation>
    <scope>NUCLEOTIDE SEQUENCE</scope>
    <source>
        <strain evidence="1">BPL698</strain>
    </source>
</reference>